<gene>
    <name evidence="6" type="ORF">ACFQ3W_24975</name>
</gene>
<protein>
    <submittedName>
        <fullName evidence="6">Recombinase family protein</fullName>
    </submittedName>
</protein>
<dbReference type="InterPro" id="IPR011109">
    <property type="entry name" value="DNA_bind_recombinase_dom"/>
</dbReference>
<keyword evidence="7" id="KW-1185">Reference proteome</keyword>
<feature type="domain" description="Recombinase" evidence="5">
    <location>
        <begin position="158"/>
        <end position="279"/>
    </location>
</feature>
<evidence type="ECO:0000259" key="5">
    <source>
        <dbReference type="PROSITE" id="PS51737"/>
    </source>
</evidence>
<name>A0ABW3S494_9BACL</name>
<comment type="caution">
    <text evidence="6">The sequence shown here is derived from an EMBL/GenBank/DDBJ whole genome shotgun (WGS) entry which is preliminary data.</text>
</comment>
<evidence type="ECO:0000256" key="2">
    <source>
        <dbReference type="ARBA" id="ARBA00023172"/>
    </source>
</evidence>
<dbReference type="PANTHER" id="PTHR30461">
    <property type="entry name" value="DNA-INVERTASE FROM LAMBDOID PROPHAGE"/>
    <property type="match status" value="1"/>
</dbReference>
<organism evidence="6 7">
    <name type="scientific">Paenibacillus puldeungensis</name>
    <dbReference type="NCBI Taxonomy" id="696536"/>
    <lineage>
        <taxon>Bacteria</taxon>
        <taxon>Bacillati</taxon>
        <taxon>Bacillota</taxon>
        <taxon>Bacilli</taxon>
        <taxon>Bacillales</taxon>
        <taxon>Paenibacillaceae</taxon>
        <taxon>Paenibacillus</taxon>
    </lineage>
</organism>
<keyword evidence="3" id="KW-0175">Coiled coil</keyword>
<evidence type="ECO:0000313" key="6">
    <source>
        <dbReference type="EMBL" id="MFD1179529.1"/>
    </source>
</evidence>
<dbReference type="InterPro" id="IPR006119">
    <property type="entry name" value="Resolv_N"/>
</dbReference>
<dbReference type="Proteomes" id="UP001597262">
    <property type="component" value="Unassembled WGS sequence"/>
</dbReference>
<evidence type="ECO:0000256" key="1">
    <source>
        <dbReference type="ARBA" id="ARBA00023125"/>
    </source>
</evidence>
<dbReference type="InterPro" id="IPR036162">
    <property type="entry name" value="Resolvase-like_N_sf"/>
</dbReference>
<dbReference type="Pfam" id="PF13408">
    <property type="entry name" value="Zn_ribbon_recom"/>
    <property type="match status" value="1"/>
</dbReference>
<keyword evidence="1" id="KW-0238">DNA-binding</keyword>
<evidence type="ECO:0000256" key="3">
    <source>
        <dbReference type="SAM" id="Coils"/>
    </source>
</evidence>
<reference evidence="7" key="1">
    <citation type="journal article" date="2019" name="Int. J. Syst. Evol. Microbiol.">
        <title>The Global Catalogue of Microorganisms (GCM) 10K type strain sequencing project: providing services to taxonomists for standard genome sequencing and annotation.</title>
        <authorList>
            <consortium name="The Broad Institute Genomics Platform"/>
            <consortium name="The Broad Institute Genome Sequencing Center for Infectious Disease"/>
            <person name="Wu L."/>
            <person name="Ma J."/>
        </authorList>
    </citation>
    <scope>NUCLEOTIDE SEQUENCE [LARGE SCALE GENOMIC DNA]</scope>
    <source>
        <strain evidence="7">CCUG 59189</strain>
    </source>
</reference>
<dbReference type="PANTHER" id="PTHR30461:SF2">
    <property type="entry name" value="SERINE RECOMBINASE PINE-RELATED"/>
    <property type="match status" value="1"/>
</dbReference>
<dbReference type="PROSITE" id="PS51737">
    <property type="entry name" value="RECOMBINASE_DNA_BIND"/>
    <property type="match status" value="1"/>
</dbReference>
<dbReference type="InterPro" id="IPR038109">
    <property type="entry name" value="DNA_bind_recomb_sf"/>
</dbReference>
<evidence type="ECO:0000313" key="7">
    <source>
        <dbReference type="Proteomes" id="UP001597262"/>
    </source>
</evidence>
<dbReference type="Pfam" id="PF07508">
    <property type="entry name" value="Recombinase"/>
    <property type="match status" value="1"/>
</dbReference>
<dbReference type="Gene3D" id="3.40.50.1390">
    <property type="entry name" value="Resolvase, N-terminal catalytic domain"/>
    <property type="match status" value="1"/>
</dbReference>
<dbReference type="SMART" id="SM00857">
    <property type="entry name" value="Resolvase"/>
    <property type="match status" value="1"/>
</dbReference>
<feature type="domain" description="Resolvase/invertase-type recombinase catalytic" evidence="4">
    <location>
        <begin position="2"/>
        <end position="150"/>
    </location>
</feature>
<dbReference type="EMBL" id="JBHTLM010000033">
    <property type="protein sequence ID" value="MFD1179529.1"/>
    <property type="molecule type" value="Genomic_DNA"/>
</dbReference>
<dbReference type="InterPro" id="IPR025827">
    <property type="entry name" value="Zn_ribbon_recom_dom"/>
</dbReference>
<feature type="coiled-coil region" evidence="3">
    <location>
        <begin position="406"/>
        <end position="433"/>
    </location>
</feature>
<dbReference type="Gene3D" id="3.90.1750.20">
    <property type="entry name" value="Putative Large Serine Recombinase, Chain B, Domain 2"/>
    <property type="match status" value="1"/>
</dbReference>
<accession>A0ABW3S494</accession>
<dbReference type="InterPro" id="IPR050639">
    <property type="entry name" value="SSR_resolvase"/>
</dbReference>
<sequence>MQVFGYPRVSTDEQADKGNSLNEQMERMTAYCKAMGWDDPIFFIEDGFSAKNLNRPEMTKMLERIKNDPYGGIVLTTKLDRLSRKLFDILSLNVFFNKHGFNYVSATEGFDTSTPAGRLVLQMLGMVAEFERERISERVRDNMTSIARNTTKVISRPCFGYDIVDGEMVINIDESIEIIKAANELLDGKAARSIIKRWNLIDKIKTKEGNEWHEKTFRELLQRETLIGDFVYNKTYKNGTKIITRPENEWIYVENHHPAIIDKETFEKLQNLFKGRKSVGRHFSDDRYLLSGLVVCGHCKNKMNGKIYKSFSKKMNKENIRYKYLCDGYLKKANCFFHNIDRDLLEKTIQDRIIEISQSAPGSMHLLFSKPKTDSIDKAGVKAKLAKLDKRMQKQIDAYNDDLITAHDLKLASEKVEKERAELRKLLDDSSKAHRDNSVAKLVDRAKSSVDVILSGDRIKIKQIIHEIVDKIEVINGEELSIVWRAD</sequence>
<dbReference type="SUPFAM" id="SSF53041">
    <property type="entry name" value="Resolvase-like"/>
    <property type="match status" value="1"/>
</dbReference>
<dbReference type="CDD" id="cd03768">
    <property type="entry name" value="SR_ResInv"/>
    <property type="match status" value="1"/>
</dbReference>
<dbReference type="RefSeq" id="WP_379321954.1">
    <property type="nucleotide sequence ID" value="NZ_JBHTLM010000033.1"/>
</dbReference>
<proteinExistence type="predicted"/>
<dbReference type="Pfam" id="PF00239">
    <property type="entry name" value="Resolvase"/>
    <property type="match status" value="1"/>
</dbReference>
<dbReference type="PROSITE" id="PS51736">
    <property type="entry name" value="RECOMBINASES_3"/>
    <property type="match status" value="1"/>
</dbReference>
<evidence type="ECO:0000259" key="4">
    <source>
        <dbReference type="PROSITE" id="PS51736"/>
    </source>
</evidence>
<keyword evidence="2" id="KW-0233">DNA recombination</keyword>